<name>A0A9P5ZZ01_PLEER</name>
<evidence type="ECO:0000313" key="1">
    <source>
        <dbReference type="EMBL" id="KAF9496564.1"/>
    </source>
</evidence>
<dbReference type="Proteomes" id="UP000807025">
    <property type="component" value="Unassembled WGS sequence"/>
</dbReference>
<protein>
    <submittedName>
        <fullName evidence="1">Uncharacterized protein</fullName>
    </submittedName>
</protein>
<evidence type="ECO:0000313" key="2">
    <source>
        <dbReference type="Proteomes" id="UP000807025"/>
    </source>
</evidence>
<proteinExistence type="predicted"/>
<gene>
    <name evidence="1" type="ORF">BDN71DRAFT_1389376</name>
</gene>
<organism evidence="1 2">
    <name type="scientific">Pleurotus eryngii</name>
    <name type="common">Boletus of the steppes</name>
    <dbReference type="NCBI Taxonomy" id="5323"/>
    <lineage>
        <taxon>Eukaryota</taxon>
        <taxon>Fungi</taxon>
        <taxon>Dikarya</taxon>
        <taxon>Basidiomycota</taxon>
        <taxon>Agaricomycotina</taxon>
        <taxon>Agaricomycetes</taxon>
        <taxon>Agaricomycetidae</taxon>
        <taxon>Agaricales</taxon>
        <taxon>Pleurotineae</taxon>
        <taxon>Pleurotaceae</taxon>
        <taxon>Pleurotus</taxon>
    </lineage>
</organism>
<dbReference type="OrthoDB" id="3052721at2759"/>
<reference evidence="1" key="1">
    <citation type="submission" date="2020-11" db="EMBL/GenBank/DDBJ databases">
        <authorList>
            <consortium name="DOE Joint Genome Institute"/>
            <person name="Ahrendt S."/>
            <person name="Riley R."/>
            <person name="Andreopoulos W."/>
            <person name="Labutti K."/>
            <person name="Pangilinan J."/>
            <person name="Ruiz-Duenas F.J."/>
            <person name="Barrasa J.M."/>
            <person name="Sanchez-Garcia M."/>
            <person name="Camarero S."/>
            <person name="Miyauchi S."/>
            <person name="Serrano A."/>
            <person name="Linde D."/>
            <person name="Babiker R."/>
            <person name="Drula E."/>
            <person name="Ayuso-Fernandez I."/>
            <person name="Pacheco R."/>
            <person name="Padilla G."/>
            <person name="Ferreira P."/>
            <person name="Barriuso J."/>
            <person name="Kellner H."/>
            <person name="Castanera R."/>
            <person name="Alfaro M."/>
            <person name="Ramirez L."/>
            <person name="Pisabarro A.G."/>
            <person name="Kuo A."/>
            <person name="Tritt A."/>
            <person name="Lipzen A."/>
            <person name="He G."/>
            <person name="Yan M."/>
            <person name="Ng V."/>
            <person name="Cullen D."/>
            <person name="Martin F."/>
            <person name="Rosso M.-N."/>
            <person name="Henrissat B."/>
            <person name="Hibbett D."/>
            <person name="Martinez A.T."/>
            <person name="Grigoriev I.V."/>
        </authorList>
    </citation>
    <scope>NUCLEOTIDE SEQUENCE</scope>
    <source>
        <strain evidence="1">ATCC 90797</strain>
    </source>
</reference>
<dbReference type="EMBL" id="MU154551">
    <property type="protein sequence ID" value="KAF9496564.1"/>
    <property type="molecule type" value="Genomic_DNA"/>
</dbReference>
<comment type="caution">
    <text evidence="1">The sequence shown here is derived from an EMBL/GenBank/DDBJ whole genome shotgun (WGS) entry which is preliminary data.</text>
</comment>
<keyword evidence="2" id="KW-1185">Reference proteome</keyword>
<sequence length="112" mass="12407">RAILEAGIAAKMQSVHKIKQSSCNGNSMSHWHLNFEAKHIAVQATDYSTDKSGDTSMHKLCLLGVDQLPDHSSQGSKTSWVVKFPESLTYFNNSAAKALLLALQSLWRSLYE</sequence>
<feature type="non-terminal residue" evidence="1">
    <location>
        <position position="1"/>
    </location>
</feature>
<dbReference type="AlphaFoldDB" id="A0A9P5ZZ01"/>
<accession>A0A9P5ZZ01</accession>